<evidence type="ECO:0000313" key="1">
    <source>
        <dbReference type="EMBL" id="TMN21798.1"/>
    </source>
</evidence>
<organism evidence="1 2">
    <name type="scientific">Lentibacillus cibarius</name>
    <dbReference type="NCBI Taxonomy" id="2583219"/>
    <lineage>
        <taxon>Bacteria</taxon>
        <taxon>Bacillati</taxon>
        <taxon>Bacillota</taxon>
        <taxon>Bacilli</taxon>
        <taxon>Bacillales</taxon>
        <taxon>Bacillaceae</taxon>
        <taxon>Lentibacillus</taxon>
    </lineage>
</organism>
<accession>A0A5S3QIZ6</accession>
<dbReference type="AlphaFoldDB" id="A0A5S3QIZ6"/>
<evidence type="ECO:0000313" key="2">
    <source>
        <dbReference type="Proteomes" id="UP000306980"/>
    </source>
</evidence>
<gene>
    <name evidence="1" type="ORF">FFL34_06495</name>
</gene>
<sequence length="145" mass="17152">MSADDHDWESLFAESEADYLDALSIYICFLTNYLRNLWTIDNNDEREEAENQLMDSLVLTQTLHFHLLQRKMLLDTNFQRDDDFFNAQNLAGSLQELKKAVEKHTFTSQYTKSRCQQFLKQMTLYHPSIKIIQKDTDIPPPWKSV</sequence>
<protein>
    <submittedName>
        <fullName evidence="1">Uncharacterized protein</fullName>
    </submittedName>
</protein>
<name>A0A5S3QIZ6_9BACI</name>
<dbReference type="RefSeq" id="WP_138602562.1">
    <property type="nucleotide sequence ID" value="NZ_VCIA01000001.1"/>
</dbReference>
<dbReference type="EMBL" id="VCIA01000001">
    <property type="protein sequence ID" value="TMN21798.1"/>
    <property type="molecule type" value="Genomic_DNA"/>
</dbReference>
<dbReference type="Proteomes" id="UP000306980">
    <property type="component" value="Unassembled WGS sequence"/>
</dbReference>
<proteinExistence type="predicted"/>
<reference evidence="1 2" key="1">
    <citation type="submission" date="2019-05" db="EMBL/GenBank/DDBJ databases">
        <title>Genomic analysis of Lentibacillus sp. NKC220-2.</title>
        <authorList>
            <person name="Oh Y.J."/>
        </authorList>
    </citation>
    <scope>NUCLEOTIDE SEQUENCE [LARGE SCALE GENOMIC DNA]</scope>
    <source>
        <strain evidence="1 2">NKC220-2</strain>
    </source>
</reference>
<comment type="caution">
    <text evidence="1">The sequence shown here is derived from an EMBL/GenBank/DDBJ whole genome shotgun (WGS) entry which is preliminary data.</text>
</comment>